<feature type="transmembrane region" description="Helical" evidence="1">
    <location>
        <begin position="21"/>
        <end position="45"/>
    </location>
</feature>
<evidence type="ECO:0000313" key="2">
    <source>
        <dbReference type="EMBL" id="OGM95475.1"/>
    </source>
</evidence>
<evidence type="ECO:0000313" key="3">
    <source>
        <dbReference type="Proteomes" id="UP000179057"/>
    </source>
</evidence>
<dbReference type="AlphaFoldDB" id="A0A1F8E673"/>
<keyword evidence="1" id="KW-0472">Membrane</keyword>
<comment type="caution">
    <text evidence="2">The sequence shown here is derived from an EMBL/GenBank/DDBJ whole genome shotgun (WGS) entry which is preliminary data.</text>
</comment>
<organism evidence="2 3">
    <name type="scientific">Candidatus Wolfebacteria bacterium RIFOXYD1_FULL_48_65</name>
    <dbReference type="NCBI Taxonomy" id="1802561"/>
    <lineage>
        <taxon>Bacteria</taxon>
        <taxon>Candidatus Wolfeibacteriota</taxon>
    </lineage>
</organism>
<sequence>MRSRHIKTTKDMKIQWNKVTWYSTVAAVLLGIGIFALGVYIGALYERGRAAMEIVEGLKIDRKSIVERTTEDVAPTALFMQEGNIKNMATGEIEEDDWVLIYDQPGAPALTRKLIFTTESRCVVEKGIPLFCNTANFEQGERVLVMGVPNEDGSIVVERLESVH</sequence>
<protein>
    <submittedName>
        <fullName evidence="2">Uncharacterized protein</fullName>
    </submittedName>
</protein>
<gene>
    <name evidence="2" type="ORF">A2610_01125</name>
</gene>
<name>A0A1F8E673_9BACT</name>
<reference evidence="2 3" key="1">
    <citation type="journal article" date="2016" name="Nat. Commun.">
        <title>Thousands of microbial genomes shed light on interconnected biogeochemical processes in an aquifer system.</title>
        <authorList>
            <person name="Anantharaman K."/>
            <person name="Brown C.T."/>
            <person name="Hug L.A."/>
            <person name="Sharon I."/>
            <person name="Castelle C.J."/>
            <person name="Probst A.J."/>
            <person name="Thomas B.C."/>
            <person name="Singh A."/>
            <person name="Wilkins M.J."/>
            <person name="Karaoz U."/>
            <person name="Brodie E.L."/>
            <person name="Williams K.H."/>
            <person name="Hubbard S.S."/>
            <person name="Banfield J.F."/>
        </authorList>
    </citation>
    <scope>NUCLEOTIDE SEQUENCE [LARGE SCALE GENOMIC DNA]</scope>
</reference>
<proteinExistence type="predicted"/>
<accession>A0A1F8E673</accession>
<keyword evidence="1" id="KW-0812">Transmembrane</keyword>
<evidence type="ECO:0000256" key="1">
    <source>
        <dbReference type="SAM" id="Phobius"/>
    </source>
</evidence>
<dbReference type="Proteomes" id="UP000179057">
    <property type="component" value="Unassembled WGS sequence"/>
</dbReference>
<keyword evidence="1" id="KW-1133">Transmembrane helix</keyword>
<dbReference type="EMBL" id="MGIV01000006">
    <property type="protein sequence ID" value="OGM95475.1"/>
    <property type="molecule type" value="Genomic_DNA"/>
</dbReference>